<dbReference type="SUPFAM" id="SSF48452">
    <property type="entry name" value="TPR-like"/>
    <property type="match status" value="1"/>
</dbReference>
<keyword evidence="5" id="KW-1185">Reference proteome</keyword>
<dbReference type="InterPro" id="IPR010323">
    <property type="entry name" value="DUF924"/>
</dbReference>
<sequence>MSLDPTTSPDDVLIFWFGAAADGDKNTVVYLQNGWKRWFMGQDLLFDLVQHSSKELIARAAGQGPLPAGPLGLEWTTSRGKLARILLLDQFTRVAFRGTAQAFAHDELACDLARSLASEGFDELLPVERFFVALALSHAENLQDSKLHVDLAARLCSSLPAGHEVRDYFAKLKGFPHEHFETIERFARFPHRNALLGRSSTAAEEAWLLSPSCPGWAKSQKRACLTYWNGRGLGDVIRFLLEFCLIPFDEVNVLDSDAFAALKASGKLAFGQVPLLEIDGLELVQTQAILRYVAGKKQLRGTTAADEARADMMVNGVLDARMQLITARFQADPTAALAKFETATLPKLAGHLEALLKTHSGEYLCAGGLTYADVVLLETLCYAADECTANLESILAPISPRVLAHYQRMRAFKHVGAYLQSERRKPTPDVAFVRRTCAILGMPAPEYARDGAKPTAPPMMGRLLLSLVLIAVASVALVAPRAARTARA</sequence>
<evidence type="ECO:0000256" key="1">
    <source>
        <dbReference type="SAM" id="Phobius"/>
    </source>
</evidence>
<dbReference type="SUPFAM" id="SSF47616">
    <property type="entry name" value="GST C-terminal domain-like"/>
    <property type="match status" value="1"/>
</dbReference>
<comment type="caution">
    <text evidence="4">The sequence shown here is derived from an EMBL/GenBank/DDBJ whole genome shotgun (WGS) entry which is preliminary data.</text>
</comment>
<dbReference type="Gene3D" id="1.20.1050.10">
    <property type="match status" value="1"/>
</dbReference>
<evidence type="ECO:0000259" key="3">
    <source>
        <dbReference type="PROSITE" id="PS50405"/>
    </source>
</evidence>
<protein>
    <submittedName>
        <fullName evidence="4">Glutathione s-transferase</fullName>
    </submittedName>
</protein>
<dbReference type="PROSITE" id="PS50404">
    <property type="entry name" value="GST_NTER"/>
    <property type="match status" value="1"/>
</dbReference>
<keyword evidence="1" id="KW-0472">Membrane</keyword>
<dbReference type="InterPro" id="IPR050213">
    <property type="entry name" value="GST_superfamily"/>
</dbReference>
<dbReference type="Gene3D" id="1.25.40.10">
    <property type="entry name" value="Tetratricopeptide repeat domain"/>
    <property type="match status" value="1"/>
</dbReference>
<dbReference type="CDD" id="cd03039">
    <property type="entry name" value="GST_N_Sigma_like"/>
    <property type="match status" value="1"/>
</dbReference>
<dbReference type="InterPro" id="IPR004046">
    <property type="entry name" value="GST_C"/>
</dbReference>
<dbReference type="SUPFAM" id="SSF52833">
    <property type="entry name" value="Thioredoxin-like"/>
    <property type="match status" value="1"/>
</dbReference>
<feature type="domain" description="GST N-terminal" evidence="2">
    <location>
        <begin position="221"/>
        <end position="301"/>
    </location>
</feature>
<dbReference type="GO" id="GO:0006749">
    <property type="term" value="P:glutathione metabolic process"/>
    <property type="evidence" value="ECO:0007669"/>
    <property type="project" value="TreeGrafter"/>
</dbReference>
<dbReference type="Gene3D" id="1.20.58.320">
    <property type="entry name" value="TPR-like"/>
    <property type="match status" value="1"/>
</dbReference>
<dbReference type="InterPro" id="IPR011990">
    <property type="entry name" value="TPR-like_helical_dom_sf"/>
</dbReference>
<dbReference type="PANTHER" id="PTHR11571">
    <property type="entry name" value="GLUTATHIONE S-TRANSFERASE"/>
    <property type="match status" value="1"/>
</dbReference>
<dbReference type="Gene3D" id="3.40.30.10">
    <property type="entry name" value="Glutaredoxin"/>
    <property type="match status" value="1"/>
</dbReference>
<evidence type="ECO:0000313" key="4">
    <source>
        <dbReference type="EMBL" id="KOO26358.1"/>
    </source>
</evidence>
<dbReference type="CDD" id="cd03192">
    <property type="entry name" value="GST_C_Sigma_like"/>
    <property type="match status" value="1"/>
</dbReference>
<name>A0A0M0JJD8_9EUKA</name>
<feature type="transmembrane region" description="Helical" evidence="1">
    <location>
        <begin position="459"/>
        <end position="479"/>
    </location>
</feature>
<reference evidence="5" key="1">
    <citation type="journal article" date="2015" name="PLoS Genet.">
        <title>Genome Sequence and Transcriptome Analyses of Chrysochromulina tobin: Metabolic Tools for Enhanced Algal Fitness in the Prominent Order Prymnesiales (Haptophyceae).</title>
        <authorList>
            <person name="Hovde B.T."/>
            <person name="Deodato C.R."/>
            <person name="Hunsperger H.M."/>
            <person name="Ryken S.A."/>
            <person name="Yost W."/>
            <person name="Jha R.K."/>
            <person name="Patterson J."/>
            <person name="Monnat R.J. Jr."/>
            <person name="Barlow S.B."/>
            <person name="Starkenburg S.R."/>
            <person name="Cattolico R.A."/>
        </authorList>
    </citation>
    <scope>NUCLEOTIDE SEQUENCE</scope>
    <source>
        <strain evidence="5">CCMP291</strain>
    </source>
</reference>
<dbReference type="InterPro" id="IPR036282">
    <property type="entry name" value="Glutathione-S-Trfase_C_sf"/>
</dbReference>
<dbReference type="Proteomes" id="UP000037460">
    <property type="component" value="Unassembled WGS sequence"/>
</dbReference>
<dbReference type="InterPro" id="IPR010987">
    <property type="entry name" value="Glutathione-S-Trfase_C-like"/>
</dbReference>
<accession>A0A0M0JJD8</accession>
<dbReference type="Pfam" id="PF06041">
    <property type="entry name" value="DUF924"/>
    <property type="match status" value="1"/>
</dbReference>
<keyword evidence="1" id="KW-1133">Transmembrane helix</keyword>
<dbReference type="SFLD" id="SFLDS00019">
    <property type="entry name" value="Glutathione_Transferase_(cytos"/>
    <property type="match status" value="1"/>
</dbReference>
<evidence type="ECO:0000259" key="2">
    <source>
        <dbReference type="PROSITE" id="PS50404"/>
    </source>
</evidence>
<feature type="domain" description="GST C-terminal" evidence="3">
    <location>
        <begin position="303"/>
        <end position="429"/>
    </location>
</feature>
<dbReference type="OrthoDB" id="414243at2759"/>
<proteinExistence type="predicted"/>
<dbReference type="InterPro" id="IPR004045">
    <property type="entry name" value="Glutathione_S-Trfase_N"/>
</dbReference>
<dbReference type="InterPro" id="IPR036249">
    <property type="entry name" value="Thioredoxin-like_sf"/>
</dbReference>
<dbReference type="PROSITE" id="PS50405">
    <property type="entry name" value="GST_CTER"/>
    <property type="match status" value="1"/>
</dbReference>
<dbReference type="Pfam" id="PF14497">
    <property type="entry name" value="GST_C_3"/>
    <property type="match status" value="1"/>
</dbReference>
<gene>
    <name evidence="4" type="ORF">Ctob_005771</name>
</gene>
<dbReference type="GO" id="GO:0004364">
    <property type="term" value="F:glutathione transferase activity"/>
    <property type="evidence" value="ECO:0007669"/>
    <property type="project" value="TreeGrafter"/>
</dbReference>
<dbReference type="EMBL" id="JWZX01002862">
    <property type="protein sequence ID" value="KOO26358.1"/>
    <property type="molecule type" value="Genomic_DNA"/>
</dbReference>
<dbReference type="InterPro" id="IPR040079">
    <property type="entry name" value="Glutathione_S-Trfase"/>
</dbReference>
<dbReference type="Pfam" id="PF02798">
    <property type="entry name" value="GST_N"/>
    <property type="match status" value="1"/>
</dbReference>
<keyword evidence="1" id="KW-0812">Transmembrane</keyword>
<evidence type="ECO:0000313" key="5">
    <source>
        <dbReference type="Proteomes" id="UP000037460"/>
    </source>
</evidence>
<organism evidence="4 5">
    <name type="scientific">Chrysochromulina tobinii</name>
    <dbReference type="NCBI Taxonomy" id="1460289"/>
    <lineage>
        <taxon>Eukaryota</taxon>
        <taxon>Haptista</taxon>
        <taxon>Haptophyta</taxon>
        <taxon>Prymnesiophyceae</taxon>
        <taxon>Prymnesiales</taxon>
        <taxon>Chrysochromulinaceae</taxon>
        <taxon>Chrysochromulina</taxon>
    </lineage>
</organism>
<keyword evidence="4" id="KW-0808">Transferase</keyword>
<dbReference type="AlphaFoldDB" id="A0A0M0JJD8"/>